<sequence>MPGIAVSTSRDLDLVSSILAQAFVDDPVIRWLQPDTRHHKQIFLTLARWVHGDDASIDLAVRDGVPIGAAVWDAPGHKISARQQVGSMAGFLRGLRSRMRYGALLEQEFGKLRPKEPHWYLGQVGATVQGVGVGTALLRTGIDRVDAPAYLESSNEANIPLYERFGFEVTGEVTLPYDGPTVWPMYRRG</sequence>
<dbReference type="Gene3D" id="3.40.630.30">
    <property type="match status" value="1"/>
</dbReference>
<dbReference type="OrthoDB" id="7057833at2"/>
<accession>A0A3G8JFA7</accession>
<dbReference type="RefSeq" id="WP_124706805.1">
    <property type="nucleotide sequence ID" value="NZ_CP033972.1"/>
</dbReference>
<dbReference type="PROSITE" id="PS51186">
    <property type="entry name" value="GNAT"/>
    <property type="match status" value="1"/>
</dbReference>
<dbReference type="KEGG" id="gom:D7316_00397"/>
<dbReference type="Pfam" id="PF00583">
    <property type="entry name" value="Acetyltransf_1"/>
    <property type="match status" value="1"/>
</dbReference>
<dbReference type="EMBL" id="CP033972">
    <property type="protein sequence ID" value="AZG43826.1"/>
    <property type="molecule type" value="Genomic_DNA"/>
</dbReference>
<dbReference type="PANTHER" id="PTHR42791">
    <property type="entry name" value="GNAT FAMILY ACETYLTRANSFERASE"/>
    <property type="match status" value="1"/>
</dbReference>
<dbReference type="SUPFAM" id="SSF55729">
    <property type="entry name" value="Acyl-CoA N-acyltransferases (Nat)"/>
    <property type="match status" value="1"/>
</dbReference>
<gene>
    <name evidence="2" type="ORF">D7316_00397</name>
</gene>
<dbReference type="Proteomes" id="UP000271469">
    <property type="component" value="Chromosome"/>
</dbReference>
<dbReference type="GO" id="GO:0016747">
    <property type="term" value="F:acyltransferase activity, transferring groups other than amino-acyl groups"/>
    <property type="evidence" value="ECO:0007669"/>
    <property type="project" value="InterPro"/>
</dbReference>
<dbReference type="InterPro" id="IPR016181">
    <property type="entry name" value="Acyl_CoA_acyltransferase"/>
</dbReference>
<protein>
    <recommendedName>
        <fullName evidence="1">N-acetyltransferase domain-containing protein</fullName>
    </recommendedName>
</protein>
<feature type="domain" description="N-acetyltransferase" evidence="1">
    <location>
        <begin position="2"/>
        <end position="189"/>
    </location>
</feature>
<dbReference type="AlphaFoldDB" id="A0A3G8JFA7"/>
<dbReference type="InterPro" id="IPR000182">
    <property type="entry name" value="GNAT_dom"/>
</dbReference>
<dbReference type="InterPro" id="IPR052523">
    <property type="entry name" value="Trichothecene_AcTrans"/>
</dbReference>
<organism evidence="2 3">
    <name type="scientific">Gordonia insulae</name>
    <dbReference type="NCBI Taxonomy" id="2420509"/>
    <lineage>
        <taxon>Bacteria</taxon>
        <taxon>Bacillati</taxon>
        <taxon>Actinomycetota</taxon>
        <taxon>Actinomycetes</taxon>
        <taxon>Mycobacteriales</taxon>
        <taxon>Gordoniaceae</taxon>
        <taxon>Gordonia</taxon>
    </lineage>
</organism>
<dbReference type="PANTHER" id="PTHR42791:SF1">
    <property type="entry name" value="N-ACETYLTRANSFERASE DOMAIN-CONTAINING PROTEIN"/>
    <property type="match status" value="1"/>
</dbReference>
<evidence type="ECO:0000313" key="3">
    <source>
        <dbReference type="Proteomes" id="UP000271469"/>
    </source>
</evidence>
<evidence type="ECO:0000259" key="1">
    <source>
        <dbReference type="PROSITE" id="PS51186"/>
    </source>
</evidence>
<keyword evidence="3" id="KW-1185">Reference proteome</keyword>
<evidence type="ECO:0000313" key="2">
    <source>
        <dbReference type="EMBL" id="AZG43826.1"/>
    </source>
</evidence>
<name>A0A3G8JFA7_9ACTN</name>
<reference evidence="2 3" key="1">
    <citation type="submission" date="2018-11" db="EMBL/GenBank/DDBJ databases">
        <title>Gordonia insulae sp. nov., isolated from an island soil.</title>
        <authorList>
            <person name="Kim Y.S."/>
            <person name="Kim S.B."/>
        </authorList>
    </citation>
    <scope>NUCLEOTIDE SEQUENCE [LARGE SCALE GENOMIC DNA]</scope>
    <source>
        <strain evidence="2 3">MMS17-SY073</strain>
    </source>
</reference>
<proteinExistence type="predicted"/>